<proteinExistence type="predicted"/>
<dbReference type="InterPro" id="IPR023214">
    <property type="entry name" value="HAD_sf"/>
</dbReference>
<dbReference type="NCBIfam" id="TIGR01484">
    <property type="entry name" value="HAD-SF-IIB"/>
    <property type="match status" value="1"/>
</dbReference>
<protein>
    <submittedName>
        <fullName evidence="1">Cof protein</fullName>
    </submittedName>
</protein>
<reference evidence="1 2" key="1">
    <citation type="journal article" date="2004" name="Nat. Biotechnol.">
        <title>The genome sequence of the capnophilic rumen bacterium Mannheimia succiniciproducens.</title>
        <authorList>
            <person name="Hong S.H."/>
            <person name="Kim J.S."/>
            <person name="Lee S.Y."/>
            <person name="In Y.H."/>
            <person name="Choi S.S."/>
            <person name="Rih J.-K."/>
            <person name="Kim C.H."/>
            <person name="Jeong H."/>
            <person name="Hur C.G."/>
            <person name="Kim J.J."/>
        </authorList>
    </citation>
    <scope>NUCLEOTIDE SEQUENCE [LARGE SCALE GENOMIC DNA]</scope>
    <source>
        <strain evidence="2">KCTC 0769BP / MBEL55E</strain>
    </source>
</reference>
<dbReference type="GO" id="GO:0005829">
    <property type="term" value="C:cytosol"/>
    <property type="evidence" value="ECO:0007669"/>
    <property type="project" value="TreeGrafter"/>
</dbReference>
<organism evidence="1 2">
    <name type="scientific">Mannheimia succiniciproducens (strain KCTC 0769BP / MBEL55E)</name>
    <dbReference type="NCBI Taxonomy" id="221988"/>
    <lineage>
        <taxon>Bacteria</taxon>
        <taxon>Pseudomonadati</taxon>
        <taxon>Pseudomonadota</taxon>
        <taxon>Gammaproteobacteria</taxon>
        <taxon>Pasteurellales</taxon>
        <taxon>Pasteurellaceae</taxon>
        <taxon>Basfia</taxon>
    </lineage>
</organism>
<dbReference type="eggNOG" id="COG0561">
    <property type="taxonomic scope" value="Bacteria"/>
</dbReference>
<dbReference type="PROSITE" id="PS01228">
    <property type="entry name" value="COF_1"/>
    <property type="match status" value="1"/>
</dbReference>
<dbReference type="CDD" id="cd07516">
    <property type="entry name" value="HAD_Pase"/>
    <property type="match status" value="1"/>
</dbReference>
<sequence>MAYQVLAFDLDGTLLNSQGIILPSSKKAIEAARAKGMQVILVTGRHHTAVKPYYYELNLETPIVCCNGTYLYQPQTDEVLRSNPFSKTQALQLIDIAERQKIHILMYSRNAMNYMELNPHMEKFQKWVQSCPQNVRPDVRQVSSFRDIVNNEDIIWKFVMSAPNRELMQQTVNMLPQDQFSCEWSWIDRVDISNKGNTKGSRLLEYLRSVNMNPEQVVAFGDNQNDLSMLTSVGLGVAMGNADEIVKQQAKCIIGTNNENSIADFIEGLK</sequence>
<dbReference type="AlphaFoldDB" id="Q65UB1"/>
<evidence type="ECO:0000313" key="1">
    <source>
        <dbReference type="EMBL" id="AAU37449.1"/>
    </source>
</evidence>
<name>Q65UB1_MANSM</name>
<dbReference type="PROSITE" id="PS01229">
    <property type="entry name" value="COF_2"/>
    <property type="match status" value="1"/>
</dbReference>
<dbReference type="InterPro" id="IPR036412">
    <property type="entry name" value="HAD-like_sf"/>
</dbReference>
<dbReference type="SFLD" id="SFLDS00003">
    <property type="entry name" value="Haloacid_Dehalogenase"/>
    <property type="match status" value="1"/>
</dbReference>
<dbReference type="InterPro" id="IPR006379">
    <property type="entry name" value="HAD-SF_hydro_IIB"/>
</dbReference>
<dbReference type="OrthoDB" id="9781413at2"/>
<dbReference type="STRING" id="221988.MS0842"/>
<dbReference type="Gene3D" id="3.30.1240.10">
    <property type="match status" value="1"/>
</dbReference>
<gene>
    <name evidence="1" type="primary">cof</name>
    <name evidence="1" type="ordered locus">MS0842</name>
</gene>
<dbReference type="SFLD" id="SFLDG01140">
    <property type="entry name" value="C2.B:_Phosphomannomutase_and_P"/>
    <property type="match status" value="1"/>
</dbReference>
<keyword evidence="2" id="KW-1185">Reference proteome</keyword>
<dbReference type="HOGENOM" id="CLU_044146_1_0_6"/>
<dbReference type="InterPro" id="IPR000150">
    <property type="entry name" value="Cof"/>
</dbReference>
<dbReference type="RefSeq" id="WP_011200020.1">
    <property type="nucleotide sequence ID" value="NC_006300.1"/>
</dbReference>
<dbReference type="NCBIfam" id="NF007821">
    <property type="entry name" value="PRK10530.1"/>
    <property type="match status" value="1"/>
</dbReference>
<evidence type="ECO:0000313" key="2">
    <source>
        <dbReference type="Proteomes" id="UP000000607"/>
    </source>
</evidence>
<dbReference type="PANTHER" id="PTHR10000">
    <property type="entry name" value="PHOSPHOSERINE PHOSPHATASE"/>
    <property type="match status" value="1"/>
</dbReference>
<dbReference type="KEGG" id="msu:MS0842"/>
<dbReference type="SUPFAM" id="SSF56784">
    <property type="entry name" value="HAD-like"/>
    <property type="match status" value="1"/>
</dbReference>
<dbReference type="GO" id="GO:0016791">
    <property type="term" value="F:phosphatase activity"/>
    <property type="evidence" value="ECO:0007669"/>
    <property type="project" value="UniProtKB-ARBA"/>
</dbReference>
<dbReference type="Pfam" id="PF08282">
    <property type="entry name" value="Hydrolase_3"/>
    <property type="match status" value="1"/>
</dbReference>
<dbReference type="GO" id="GO:0000287">
    <property type="term" value="F:magnesium ion binding"/>
    <property type="evidence" value="ECO:0007669"/>
    <property type="project" value="UniProtKB-ARBA"/>
</dbReference>
<dbReference type="Proteomes" id="UP000000607">
    <property type="component" value="Chromosome"/>
</dbReference>
<dbReference type="PANTHER" id="PTHR10000:SF58">
    <property type="entry name" value="PYRIDOXAL PHOSPHATE PHOSPHATASE YBHA"/>
    <property type="match status" value="1"/>
</dbReference>
<dbReference type="EMBL" id="AE016827">
    <property type="protein sequence ID" value="AAU37449.1"/>
    <property type="molecule type" value="Genomic_DNA"/>
</dbReference>
<dbReference type="NCBIfam" id="TIGR00099">
    <property type="entry name" value="Cof-subfamily"/>
    <property type="match status" value="1"/>
</dbReference>
<dbReference type="Gene3D" id="3.40.50.1000">
    <property type="entry name" value="HAD superfamily/HAD-like"/>
    <property type="match status" value="1"/>
</dbReference>
<accession>Q65UB1</accession>